<comment type="catalytic activity">
    <reaction evidence="1">
        <text>N(6)-acetyl-L-lysyl-[histone] + H2O = L-lysyl-[histone] + acetate</text>
        <dbReference type="Rhea" id="RHEA:58196"/>
        <dbReference type="Rhea" id="RHEA-COMP:9845"/>
        <dbReference type="Rhea" id="RHEA-COMP:11338"/>
        <dbReference type="ChEBI" id="CHEBI:15377"/>
        <dbReference type="ChEBI" id="CHEBI:29969"/>
        <dbReference type="ChEBI" id="CHEBI:30089"/>
        <dbReference type="ChEBI" id="CHEBI:61930"/>
        <dbReference type="EC" id="3.5.1.98"/>
    </reaction>
</comment>
<dbReference type="AlphaFoldDB" id="A0A0T6BBS9"/>
<organism evidence="4 5">
    <name type="scientific">Oryctes borbonicus</name>
    <dbReference type="NCBI Taxonomy" id="1629725"/>
    <lineage>
        <taxon>Eukaryota</taxon>
        <taxon>Metazoa</taxon>
        <taxon>Ecdysozoa</taxon>
        <taxon>Arthropoda</taxon>
        <taxon>Hexapoda</taxon>
        <taxon>Insecta</taxon>
        <taxon>Pterygota</taxon>
        <taxon>Neoptera</taxon>
        <taxon>Endopterygota</taxon>
        <taxon>Coleoptera</taxon>
        <taxon>Polyphaga</taxon>
        <taxon>Scarabaeiformia</taxon>
        <taxon>Scarabaeidae</taxon>
        <taxon>Dynastinae</taxon>
        <taxon>Oryctes</taxon>
    </lineage>
</organism>
<dbReference type="InterPro" id="IPR000286">
    <property type="entry name" value="HDACs"/>
</dbReference>
<dbReference type="InterPro" id="IPR037138">
    <property type="entry name" value="His_deacetylse_dom_sf"/>
</dbReference>
<proteinExistence type="predicted"/>
<gene>
    <name evidence="4" type="ORF">AMK59_348</name>
</gene>
<dbReference type="InterPro" id="IPR023696">
    <property type="entry name" value="Ureohydrolase_dom_sf"/>
</dbReference>
<name>A0A0T6BBS9_9SCAR</name>
<keyword evidence="5" id="KW-1185">Reference proteome</keyword>
<dbReference type="PRINTS" id="PR01270">
    <property type="entry name" value="HDASUPER"/>
</dbReference>
<dbReference type="Proteomes" id="UP000051574">
    <property type="component" value="Unassembled WGS sequence"/>
</dbReference>
<feature type="region of interest" description="Disordered" evidence="2">
    <location>
        <begin position="1"/>
        <end position="28"/>
    </location>
</feature>
<comment type="caution">
    <text evidence="4">The sequence shown here is derived from an EMBL/GenBank/DDBJ whole genome shotgun (WGS) entry which is preliminary data.</text>
</comment>
<sequence>MDTRSTAKKETLQQVKQRLKSHKSTSKPQPCLAVENEYEKAERANSMVRKKTGVCYDNRMTLHKCEWDEKYPENPQRYSAVIERCNELGLLDRCIQLPYNIPSKEDILKKHSPKIYDQLINIQTMNISELEKEASKYDAVYFNNYTFECAAIAAGCVTSVVENICKGTIQNGMAIVRPPGHHAMTNEYCGYCFFNNVGLAAQQALDNKWAEKILIVDYDVHHGQATQQMFYDNNRVLYFSIHRYENGTFWPHLRESHFDYVGTGAGLGYNINFPLNEIGMKDVDYLSIVLHILLPVAYEYEPDLIIFSAGYDACLGCPEGEMLITPGFYGHLITLLGGLAEGKLAVCMEGGYFPPSLAEGVAMTIKSLLDDAPAKLDTSYKIHDSIVDVINSLKLVLRPYWKCFQIYKLHDEIDNSQEVHELTVQYLGTPLVPPFETRNCYLVKDQASISRDTRIVETLKAEYGNIKNGNVCYAYDEVMLEHESSSIHPENPLRLKRIYDLFHAIKLNERCEKVQSKVADINVIKLVHDEEYVNSLLNNTYRAKYTDIYLILIA</sequence>
<dbReference type="GO" id="GO:0000118">
    <property type="term" value="C:histone deacetylase complex"/>
    <property type="evidence" value="ECO:0007669"/>
    <property type="project" value="TreeGrafter"/>
</dbReference>
<dbReference type="Pfam" id="PF00850">
    <property type="entry name" value="Hist_deacetyl"/>
    <property type="match status" value="1"/>
</dbReference>
<accession>A0A0T6BBS9</accession>
<feature type="domain" description="Histone deacetylase" evidence="3">
    <location>
        <begin position="72"/>
        <end position="367"/>
    </location>
</feature>
<evidence type="ECO:0000256" key="1">
    <source>
        <dbReference type="ARBA" id="ARBA00048287"/>
    </source>
</evidence>
<dbReference type="SUPFAM" id="SSF52768">
    <property type="entry name" value="Arginase/deacetylase"/>
    <property type="match status" value="2"/>
</dbReference>
<feature type="compositionally biased region" description="Basic and acidic residues" evidence="2">
    <location>
        <begin position="1"/>
        <end position="11"/>
    </location>
</feature>
<dbReference type="EMBL" id="LJIG01002179">
    <property type="protein sequence ID" value="KRT84761.1"/>
    <property type="molecule type" value="Genomic_DNA"/>
</dbReference>
<dbReference type="InterPro" id="IPR023801">
    <property type="entry name" value="His_deacetylse_dom"/>
</dbReference>
<dbReference type="Gene3D" id="3.40.800.20">
    <property type="entry name" value="Histone deacetylase domain"/>
    <property type="match status" value="2"/>
</dbReference>
<dbReference type="OrthoDB" id="424012at2759"/>
<evidence type="ECO:0000313" key="4">
    <source>
        <dbReference type="EMBL" id="KRT84761.1"/>
    </source>
</evidence>
<dbReference type="PANTHER" id="PTHR10625:SF38">
    <property type="entry name" value="HISTONE DEACETYLASE 6, ISOFORM G"/>
    <property type="match status" value="1"/>
</dbReference>
<protein>
    <recommendedName>
        <fullName evidence="3">Histone deacetylase domain-containing protein</fullName>
    </recommendedName>
</protein>
<reference evidence="4 5" key="1">
    <citation type="submission" date="2015-09" db="EMBL/GenBank/DDBJ databases">
        <title>Draft genome of the scarab beetle Oryctes borbonicus.</title>
        <authorList>
            <person name="Meyer J.M."/>
            <person name="Markov G.V."/>
            <person name="Baskaran P."/>
            <person name="Herrmann M."/>
            <person name="Sommer R.J."/>
            <person name="Roedelsperger C."/>
        </authorList>
    </citation>
    <scope>NUCLEOTIDE SEQUENCE [LARGE SCALE GENOMIC DNA]</scope>
    <source>
        <strain evidence="4">OB123</strain>
        <tissue evidence="4">Whole animal</tissue>
    </source>
</reference>
<evidence type="ECO:0000256" key="2">
    <source>
        <dbReference type="SAM" id="MobiDB-lite"/>
    </source>
</evidence>
<evidence type="ECO:0000259" key="3">
    <source>
        <dbReference type="Pfam" id="PF00850"/>
    </source>
</evidence>
<dbReference type="PANTHER" id="PTHR10625">
    <property type="entry name" value="HISTONE DEACETYLASE HDAC1-RELATED"/>
    <property type="match status" value="1"/>
</dbReference>
<dbReference type="GO" id="GO:0141221">
    <property type="term" value="F:histone deacetylase activity, hydrolytic mechanism"/>
    <property type="evidence" value="ECO:0007669"/>
    <property type="project" value="UniProtKB-EC"/>
</dbReference>
<evidence type="ECO:0000313" key="5">
    <source>
        <dbReference type="Proteomes" id="UP000051574"/>
    </source>
</evidence>
<dbReference type="GO" id="GO:0040029">
    <property type="term" value="P:epigenetic regulation of gene expression"/>
    <property type="evidence" value="ECO:0007669"/>
    <property type="project" value="TreeGrafter"/>
</dbReference>